<evidence type="ECO:0000256" key="1">
    <source>
        <dbReference type="SAM" id="MobiDB-lite"/>
    </source>
</evidence>
<gene>
    <name evidence="3" type="ORF">B0H66DRAFT_570238</name>
</gene>
<comment type="caution">
    <text evidence="3">The sequence shown here is derived from an EMBL/GenBank/DDBJ whole genome shotgun (WGS) entry which is preliminary data.</text>
</comment>
<reference evidence="3" key="1">
    <citation type="journal article" date="2023" name="Mol. Phylogenet. Evol.">
        <title>Genome-scale phylogeny and comparative genomics of the fungal order Sordariales.</title>
        <authorList>
            <person name="Hensen N."/>
            <person name="Bonometti L."/>
            <person name="Westerberg I."/>
            <person name="Brannstrom I.O."/>
            <person name="Guillou S."/>
            <person name="Cros-Aarteil S."/>
            <person name="Calhoun S."/>
            <person name="Haridas S."/>
            <person name="Kuo A."/>
            <person name="Mondo S."/>
            <person name="Pangilinan J."/>
            <person name="Riley R."/>
            <person name="LaButti K."/>
            <person name="Andreopoulos B."/>
            <person name="Lipzen A."/>
            <person name="Chen C."/>
            <person name="Yan M."/>
            <person name="Daum C."/>
            <person name="Ng V."/>
            <person name="Clum A."/>
            <person name="Steindorff A."/>
            <person name="Ohm R.A."/>
            <person name="Martin F."/>
            <person name="Silar P."/>
            <person name="Natvig D.O."/>
            <person name="Lalanne C."/>
            <person name="Gautier V."/>
            <person name="Ament-Velasquez S.L."/>
            <person name="Kruys A."/>
            <person name="Hutchinson M.I."/>
            <person name="Powell A.J."/>
            <person name="Barry K."/>
            <person name="Miller A.N."/>
            <person name="Grigoriev I.V."/>
            <person name="Debuchy R."/>
            <person name="Gladieux P."/>
            <person name="Hiltunen Thoren M."/>
            <person name="Johannesson H."/>
        </authorList>
    </citation>
    <scope>NUCLEOTIDE SEQUENCE</scope>
    <source>
        <strain evidence="3">CBS 118394</strain>
    </source>
</reference>
<dbReference type="PROSITE" id="PS51388">
    <property type="entry name" value="GED"/>
    <property type="match status" value="1"/>
</dbReference>
<evidence type="ECO:0000313" key="3">
    <source>
        <dbReference type="EMBL" id="KAK3312205.1"/>
    </source>
</evidence>
<feature type="domain" description="GED" evidence="2">
    <location>
        <begin position="1"/>
        <end position="45"/>
    </location>
</feature>
<dbReference type="EMBL" id="JAUEDM010000009">
    <property type="protein sequence ID" value="KAK3312205.1"/>
    <property type="molecule type" value="Genomic_DNA"/>
</dbReference>
<keyword evidence="4" id="KW-1185">Reference proteome</keyword>
<organism evidence="3 4">
    <name type="scientific">Apodospora peruviana</name>
    <dbReference type="NCBI Taxonomy" id="516989"/>
    <lineage>
        <taxon>Eukaryota</taxon>
        <taxon>Fungi</taxon>
        <taxon>Dikarya</taxon>
        <taxon>Ascomycota</taxon>
        <taxon>Pezizomycotina</taxon>
        <taxon>Sordariomycetes</taxon>
        <taxon>Sordariomycetidae</taxon>
        <taxon>Sordariales</taxon>
        <taxon>Lasiosphaeriaceae</taxon>
        <taxon>Apodospora</taxon>
    </lineage>
</organism>
<name>A0AAE0HSR9_9PEZI</name>
<accession>A0AAE0HSR9</accession>
<dbReference type="AlphaFoldDB" id="A0AAE0HSR9"/>
<sequence>MDSDQVTRVAGESEDSRTLREQLTRQLDVLGKGLEICKRFAGLRVSGDSIFVSSATVFNDLPDSDNHESDTIELTSRLREANRVATSKSVVPTPESPHLSDVVPEVEVVLEEPEPMPVPEAAIEFETKAVGMTDDDFCSGIPTKRSKKKLQKQSIWSPDQ</sequence>
<evidence type="ECO:0000259" key="2">
    <source>
        <dbReference type="PROSITE" id="PS51388"/>
    </source>
</evidence>
<reference evidence="3" key="2">
    <citation type="submission" date="2023-06" db="EMBL/GenBank/DDBJ databases">
        <authorList>
            <consortium name="Lawrence Berkeley National Laboratory"/>
            <person name="Haridas S."/>
            <person name="Hensen N."/>
            <person name="Bonometti L."/>
            <person name="Westerberg I."/>
            <person name="Brannstrom I.O."/>
            <person name="Guillou S."/>
            <person name="Cros-Aarteil S."/>
            <person name="Calhoun S."/>
            <person name="Kuo A."/>
            <person name="Mondo S."/>
            <person name="Pangilinan J."/>
            <person name="Riley R."/>
            <person name="Labutti K."/>
            <person name="Andreopoulos B."/>
            <person name="Lipzen A."/>
            <person name="Chen C."/>
            <person name="Yanf M."/>
            <person name="Daum C."/>
            <person name="Ng V."/>
            <person name="Clum A."/>
            <person name="Steindorff A."/>
            <person name="Ohm R."/>
            <person name="Martin F."/>
            <person name="Silar P."/>
            <person name="Natvig D."/>
            <person name="Lalanne C."/>
            <person name="Gautier V."/>
            <person name="Ament-Velasquez S.L."/>
            <person name="Kruys A."/>
            <person name="Hutchinson M.I."/>
            <person name="Powell A.J."/>
            <person name="Barry K."/>
            <person name="Miller A.N."/>
            <person name="Grigoriev I.V."/>
            <person name="Debuchy R."/>
            <person name="Gladieux P."/>
            <person name="Thoren M.H."/>
            <person name="Johannesson H."/>
        </authorList>
    </citation>
    <scope>NUCLEOTIDE SEQUENCE</scope>
    <source>
        <strain evidence="3">CBS 118394</strain>
    </source>
</reference>
<dbReference type="InterPro" id="IPR020850">
    <property type="entry name" value="GED_dom"/>
</dbReference>
<evidence type="ECO:0000313" key="4">
    <source>
        <dbReference type="Proteomes" id="UP001283341"/>
    </source>
</evidence>
<protein>
    <recommendedName>
        <fullName evidence="2">GED domain-containing protein</fullName>
    </recommendedName>
</protein>
<dbReference type="Proteomes" id="UP001283341">
    <property type="component" value="Unassembled WGS sequence"/>
</dbReference>
<feature type="region of interest" description="Disordered" evidence="1">
    <location>
        <begin position="138"/>
        <end position="160"/>
    </location>
</feature>
<proteinExistence type="predicted"/>